<dbReference type="InterPro" id="IPR006680">
    <property type="entry name" value="Amidohydro-rel"/>
</dbReference>
<dbReference type="GO" id="GO:0016810">
    <property type="term" value="F:hydrolase activity, acting on carbon-nitrogen (but not peptide) bonds"/>
    <property type="evidence" value="ECO:0007669"/>
    <property type="project" value="InterPro"/>
</dbReference>
<dbReference type="Pfam" id="PF07676">
    <property type="entry name" value="PD40"/>
    <property type="match status" value="4"/>
</dbReference>
<protein>
    <recommendedName>
        <fullName evidence="2">Amidohydrolase-related domain-containing protein</fullName>
    </recommendedName>
</protein>
<dbReference type="InterPro" id="IPR011059">
    <property type="entry name" value="Metal-dep_hydrolase_composite"/>
</dbReference>
<feature type="region of interest" description="Disordered" evidence="1">
    <location>
        <begin position="639"/>
        <end position="667"/>
    </location>
</feature>
<dbReference type="Gene3D" id="2.120.10.30">
    <property type="entry name" value="TolB, C-terminal domain"/>
    <property type="match status" value="3"/>
</dbReference>
<accession>A0A381U3J8</accession>
<evidence type="ECO:0000259" key="2">
    <source>
        <dbReference type="Pfam" id="PF01979"/>
    </source>
</evidence>
<dbReference type="SUPFAM" id="SSF51338">
    <property type="entry name" value="Composite domain of metallo-dependent hydrolases"/>
    <property type="match status" value="1"/>
</dbReference>
<feature type="domain" description="Amidohydrolase-related" evidence="2">
    <location>
        <begin position="977"/>
        <end position="1071"/>
    </location>
</feature>
<dbReference type="InterPro" id="IPR011042">
    <property type="entry name" value="6-blade_b-propeller_TolB-like"/>
</dbReference>
<evidence type="ECO:0000256" key="1">
    <source>
        <dbReference type="SAM" id="MobiDB-lite"/>
    </source>
</evidence>
<dbReference type="PANTHER" id="PTHR43135">
    <property type="entry name" value="ALPHA-D-RIBOSE 1-METHYLPHOSPHONATE 5-TRIPHOSPHATE DIPHOSPHATASE"/>
    <property type="match status" value="1"/>
</dbReference>
<dbReference type="SUPFAM" id="SSF69304">
    <property type="entry name" value="Tricorn protease N-terminal domain"/>
    <property type="match status" value="1"/>
</dbReference>
<dbReference type="InterPro" id="IPR051781">
    <property type="entry name" value="Metallo-dep_Hydrolase"/>
</dbReference>
<dbReference type="InterPro" id="IPR032466">
    <property type="entry name" value="Metal_Hydrolase"/>
</dbReference>
<dbReference type="AlphaFoldDB" id="A0A381U3J8"/>
<proteinExistence type="predicted"/>
<dbReference type="Gene3D" id="2.30.40.10">
    <property type="entry name" value="Urease, subunit C, domain 1"/>
    <property type="match status" value="2"/>
</dbReference>
<organism evidence="3">
    <name type="scientific">marine metagenome</name>
    <dbReference type="NCBI Taxonomy" id="408172"/>
    <lineage>
        <taxon>unclassified sequences</taxon>
        <taxon>metagenomes</taxon>
        <taxon>ecological metagenomes</taxon>
    </lineage>
</organism>
<evidence type="ECO:0000313" key="3">
    <source>
        <dbReference type="EMBL" id="SVA21043.1"/>
    </source>
</evidence>
<reference evidence="3" key="1">
    <citation type="submission" date="2018-05" db="EMBL/GenBank/DDBJ databases">
        <authorList>
            <person name="Lanie J.A."/>
            <person name="Ng W.-L."/>
            <person name="Kazmierczak K.M."/>
            <person name="Andrzejewski T.M."/>
            <person name="Davidsen T.M."/>
            <person name="Wayne K.J."/>
            <person name="Tettelin H."/>
            <person name="Glass J.I."/>
            <person name="Rusch D."/>
            <person name="Podicherti R."/>
            <person name="Tsui H.-C.T."/>
            <person name="Winkler M.E."/>
        </authorList>
    </citation>
    <scope>NUCLEOTIDE SEQUENCE</scope>
</reference>
<dbReference type="EMBL" id="UINC01005392">
    <property type="protein sequence ID" value="SVA21043.1"/>
    <property type="molecule type" value="Genomic_DNA"/>
</dbReference>
<dbReference type="Gene3D" id="3.20.20.140">
    <property type="entry name" value="Metal-dependent hydrolases"/>
    <property type="match status" value="2"/>
</dbReference>
<dbReference type="SUPFAM" id="SSF82171">
    <property type="entry name" value="DPP6 N-terminal domain-like"/>
    <property type="match status" value="1"/>
</dbReference>
<name>A0A381U3J8_9ZZZZ</name>
<dbReference type="InterPro" id="IPR011659">
    <property type="entry name" value="WD40"/>
</dbReference>
<gene>
    <name evidence="3" type="ORF">METZ01_LOCUS73897</name>
</gene>
<dbReference type="PANTHER" id="PTHR43135:SF3">
    <property type="entry name" value="ALPHA-D-RIBOSE 1-METHYLPHOSPHONATE 5-TRIPHOSPHATE DIPHOSPHATASE"/>
    <property type="match status" value="1"/>
</dbReference>
<dbReference type="Pfam" id="PF01979">
    <property type="entry name" value="Amidohydro_1"/>
    <property type="match status" value="1"/>
</dbReference>
<dbReference type="SUPFAM" id="SSF51556">
    <property type="entry name" value="Metallo-dependent hydrolases"/>
    <property type="match status" value="1"/>
</dbReference>
<sequence length="1104" mass="124122">MQKYIPLILLFSFLNIFSQEPEKSIKKDTLKKSKKAKLPLKVDRKINLKTDEGTWMSLDISPDGKTIAFDMLGDIYTLPIDGGKATRITSGLAFDTHPKFSPNGKELLIVSDRSGGPNAWILDLENNDSTQVTKGDDYFMETAEWTNDGEYVISTKGGRNSKLFLNHKSGGKGVELIKEPSTLKVSDVAIGKNDRYIWFSKKTNAWQYNAKFPQISLARYDRDSGKVENMVSRYGSAFSPTLSSDGKWLVYGSRWNDKTGLIARDLKTGEEKWLAYPIQRDDIESQNTLGTLPVMSFTPDNKFVLASYGGKINKIPIDGGNAINIPFKVEEEIELGPQLKFNYPIEDVDKIISNQIRDPKISPDGNKVVFSSFQKIYIKQLPDGVPTRLSNLNYAENMPVWSPDGSEIAFTTWGDKEGGAIYKVNLQGRKKVTKLTQENGVYSYPVWNNEGSKIVFIKASENDFIEYGRGGIDSQIMWVSSNGGKNVFIDKTNGRSNPHFIKKSNRIHLYSRSNGLSTIRWDGTDEKKVLKITGISVYGTPGGKSPPSSASYIIKSPVDEKALAVINNDVYVVTIPYTGVKDFSINVSKPESSSFPARKLTKFGGEFASWGKNGDNVYFSLGKSLFNYNIPNAKADEERIKKEKKEKEKDKDKDKDEDKDKDKDKEKKYQASEIEIKTYLEKNKAVGSVILKNARILTMKGKEIIEKGDVLIENNRIKKVGRSGEIKNTNSIEEIDLTGKTILPGFVDTHAHVRVSRNVHRTETWSFAANLAYGVTTIRDPQTGTTDILSYGDMVDAGLMHGPRIYSTGPGVGYWGYNLKSLEHTKDILKQYSKYYNTKTIKMYRTGNRKHRQWILMAAKEQKLMPTTEGALHIKLNMNQMLDGYPGQEHNIPIYPVYKDLVEIMAKSKMAYTPTLLVSYGGPWAENYYYATENVQGDSKLNYFTPKDHLDNKSRRRNDGWFHNDEYVFEEQGMFIKDLVENGGIVGVGSHGQLQGLGYHWELWSMQAGGLGFHDALRVATILGAEAIGLENDLGSIEEGKLADLVILGENPLEDIRNTNTVEMVMKDGRLYNADNLDEIYPKKAKADFNWHQAKPVNIPGIED</sequence>